<dbReference type="InterPro" id="IPR006669">
    <property type="entry name" value="MgtE_transporter"/>
</dbReference>
<dbReference type="RefSeq" id="WP_136964357.1">
    <property type="nucleotide sequence ID" value="NZ_CP039690.1"/>
</dbReference>
<keyword evidence="4 9" id="KW-0812">Transmembrane</keyword>
<dbReference type="EMBL" id="CP039690">
    <property type="protein sequence ID" value="QCI68944.1"/>
    <property type="molecule type" value="Genomic_DNA"/>
</dbReference>
<dbReference type="AlphaFoldDB" id="A0A4D7B6M0"/>
<evidence type="ECO:0000256" key="6">
    <source>
        <dbReference type="ARBA" id="ARBA00022989"/>
    </source>
</evidence>
<proteinExistence type="inferred from homology"/>
<dbReference type="InterPro" id="IPR036739">
    <property type="entry name" value="SLC41_membr_dom_sf"/>
</dbReference>
<dbReference type="InterPro" id="IPR038076">
    <property type="entry name" value="MgtE_N_sf"/>
</dbReference>
<dbReference type="PROSITE" id="PS51371">
    <property type="entry name" value="CBS"/>
    <property type="match status" value="1"/>
</dbReference>
<comment type="function">
    <text evidence="9">Acts as a magnesium transporter.</text>
</comment>
<dbReference type="SMART" id="SM00116">
    <property type="entry name" value="CBS"/>
    <property type="match status" value="1"/>
</dbReference>
<dbReference type="InterPro" id="IPR006667">
    <property type="entry name" value="SLC41_membr_dom"/>
</dbReference>
<dbReference type="Pfam" id="PF01769">
    <property type="entry name" value="MgtE"/>
    <property type="match status" value="1"/>
</dbReference>
<dbReference type="SMART" id="SM00924">
    <property type="entry name" value="MgtE_N"/>
    <property type="match status" value="1"/>
</dbReference>
<evidence type="ECO:0000256" key="2">
    <source>
        <dbReference type="ARBA" id="ARBA00009749"/>
    </source>
</evidence>
<dbReference type="KEGG" id="pstg:E8M01_34760"/>
<comment type="subunit">
    <text evidence="9">Homodimer.</text>
</comment>
<dbReference type="PANTHER" id="PTHR43773">
    <property type="entry name" value="MAGNESIUM TRANSPORTER MGTE"/>
    <property type="match status" value="1"/>
</dbReference>
<dbReference type="SUPFAM" id="SSF158791">
    <property type="entry name" value="MgtE N-terminal domain-like"/>
    <property type="match status" value="1"/>
</dbReference>
<evidence type="ECO:0000256" key="8">
    <source>
        <dbReference type="PROSITE-ProRule" id="PRU00703"/>
    </source>
</evidence>
<dbReference type="PANTHER" id="PTHR43773:SF1">
    <property type="entry name" value="MAGNESIUM TRANSPORTER MGTE"/>
    <property type="match status" value="1"/>
</dbReference>
<comment type="subcellular location">
    <subcellularLocation>
        <location evidence="9">Cell membrane</location>
        <topology evidence="9">Multi-pass membrane protein</topology>
    </subcellularLocation>
    <subcellularLocation>
        <location evidence="1">Membrane</location>
        <topology evidence="1">Multi-pass membrane protein</topology>
    </subcellularLocation>
</comment>
<dbReference type="GO" id="GO:0015095">
    <property type="term" value="F:magnesium ion transmembrane transporter activity"/>
    <property type="evidence" value="ECO:0007669"/>
    <property type="project" value="UniProtKB-UniRule"/>
</dbReference>
<keyword evidence="6 9" id="KW-1133">Transmembrane helix</keyword>
<keyword evidence="12" id="KW-1185">Reference proteome</keyword>
<evidence type="ECO:0000259" key="10">
    <source>
        <dbReference type="PROSITE" id="PS51371"/>
    </source>
</evidence>
<feature type="transmembrane region" description="Helical" evidence="9">
    <location>
        <begin position="405"/>
        <end position="429"/>
    </location>
</feature>
<dbReference type="Proteomes" id="UP000298781">
    <property type="component" value="Chromosome"/>
</dbReference>
<evidence type="ECO:0000256" key="1">
    <source>
        <dbReference type="ARBA" id="ARBA00004141"/>
    </source>
</evidence>
<dbReference type="Gene3D" id="1.10.357.20">
    <property type="entry name" value="SLC41 divalent cation transporters, integral membrane domain"/>
    <property type="match status" value="1"/>
</dbReference>
<dbReference type="SUPFAM" id="SSF161093">
    <property type="entry name" value="MgtE membrane domain-like"/>
    <property type="match status" value="1"/>
</dbReference>
<dbReference type="Pfam" id="PF00571">
    <property type="entry name" value="CBS"/>
    <property type="match status" value="1"/>
</dbReference>
<dbReference type="SUPFAM" id="SSF54631">
    <property type="entry name" value="CBS-domain pair"/>
    <property type="match status" value="1"/>
</dbReference>
<evidence type="ECO:0000256" key="3">
    <source>
        <dbReference type="ARBA" id="ARBA00022448"/>
    </source>
</evidence>
<dbReference type="InterPro" id="IPR000644">
    <property type="entry name" value="CBS_dom"/>
</dbReference>
<accession>A0A4D7B6M0</accession>
<dbReference type="InterPro" id="IPR006668">
    <property type="entry name" value="Mg_transptr_MgtE_intracell_dom"/>
</dbReference>
<name>A0A4D7B6M0_9HYPH</name>
<evidence type="ECO:0000256" key="9">
    <source>
        <dbReference type="RuleBase" id="RU362011"/>
    </source>
</evidence>
<dbReference type="InterPro" id="IPR046342">
    <property type="entry name" value="CBS_dom_sf"/>
</dbReference>
<sequence length="465" mass="50456">MAVPTPHPTMTDDWRDDDGALRSDIVEAVTSAVASNDAARLKDLVGEAHEADMGDLIAQLDTEDRRKLVELLGADFDFAVLTEVDETIRVEILEDLPAETVAEGIAELDSDDAVSILQDLDEEDRSEILEKMPAVERVALKRALDYPEDSAGRRMKDDFIAVPPFWTVGQVIDHLREADDLPDDFTEVFVIDPGYHLQGHIRLDRLLRTKRPVTVTEIMEEEVRTVEATEDQQDVALMFERYNLLSAAVVDEAGRLVGVLTVDDIVDVIEEEADADIKALGGVKPEEEISDSVWTTAKGRFRWLFINMLTAFIATTVLKSFEKQLETMVALAVLAPIVASQGGNAATQTMTVAVRALATHDLGPHNALRVIGREALTGLINGTAFALIIGVVAGFWFSLAGLGVVIGLAMVCNLVAGALAGILIPLGLAKLNADPAVSSGPFVTTVTDVVGFLGFLTIATWWFKI</sequence>
<dbReference type="Pfam" id="PF03448">
    <property type="entry name" value="MgtE_N"/>
    <property type="match status" value="1"/>
</dbReference>
<reference evidence="11 12" key="1">
    <citation type="submission" date="2019-04" db="EMBL/GenBank/DDBJ databases">
        <title>Phreatobacter aquaticus sp. nov.</title>
        <authorList>
            <person name="Choi A."/>
        </authorList>
    </citation>
    <scope>NUCLEOTIDE SEQUENCE [LARGE SCALE GENOMIC DNA]</scope>
    <source>
        <strain evidence="11 12">KCTC 52518</strain>
    </source>
</reference>
<dbReference type="NCBIfam" id="TIGR00400">
    <property type="entry name" value="mgtE"/>
    <property type="match status" value="1"/>
</dbReference>
<dbReference type="GO" id="GO:0005886">
    <property type="term" value="C:plasma membrane"/>
    <property type="evidence" value="ECO:0007669"/>
    <property type="project" value="UniProtKB-SubCell"/>
</dbReference>
<keyword evidence="5 9" id="KW-0460">Magnesium</keyword>
<evidence type="ECO:0000256" key="7">
    <source>
        <dbReference type="ARBA" id="ARBA00023136"/>
    </source>
</evidence>
<keyword evidence="7 9" id="KW-0472">Membrane</keyword>
<dbReference type="Gene3D" id="3.10.580.10">
    <property type="entry name" value="CBS-domain"/>
    <property type="match status" value="1"/>
</dbReference>
<feature type="domain" description="CBS" evidence="10">
    <location>
        <begin position="219"/>
        <end position="275"/>
    </location>
</feature>
<keyword evidence="9" id="KW-1003">Cell membrane</keyword>
<protein>
    <recommendedName>
        <fullName evidence="9">Magnesium transporter MgtE</fullName>
    </recommendedName>
</protein>
<evidence type="ECO:0000313" key="12">
    <source>
        <dbReference type="Proteomes" id="UP000298781"/>
    </source>
</evidence>
<dbReference type="CDD" id="cd04606">
    <property type="entry name" value="CBS_pair_Mg_transporter"/>
    <property type="match status" value="1"/>
</dbReference>
<comment type="caution">
    <text evidence="9">Lacks conserved residue(s) required for the propagation of feature annotation.</text>
</comment>
<evidence type="ECO:0000256" key="5">
    <source>
        <dbReference type="ARBA" id="ARBA00022842"/>
    </source>
</evidence>
<evidence type="ECO:0000256" key="4">
    <source>
        <dbReference type="ARBA" id="ARBA00022692"/>
    </source>
</evidence>
<feature type="transmembrane region" description="Helical" evidence="9">
    <location>
        <begin position="379"/>
        <end position="399"/>
    </location>
</feature>
<keyword evidence="3 9" id="KW-0813">Transport</keyword>
<feature type="transmembrane region" description="Helical" evidence="9">
    <location>
        <begin position="441"/>
        <end position="463"/>
    </location>
</feature>
<keyword evidence="8" id="KW-0129">CBS domain</keyword>
<dbReference type="GO" id="GO:0046872">
    <property type="term" value="F:metal ion binding"/>
    <property type="evidence" value="ECO:0007669"/>
    <property type="project" value="UniProtKB-KW"/>
</dbReference>
<organism evidence="11 12">
    <name type="scientific">Phreatobacter stygius</name>
    <dbReference type="NCBI Taxonomy" id="1940610"/>
    <lineage>
        <taxon>Bacteria</taxon>
        <taxon>Pseudomonadati</taxon>
        <taxon>Pseudomonadota</taxon>
        <taxon>Alphaproteobacteria</taxon>
        <taxon>Hyphomicrobiales</taxon>
        <taxon>Phreatobacteraceae</taxon>
        <taxon>Phreatobacter</taxon>
    </lineage>
</organism>
<gene>
    <name evidence="11" type="primary">mgtE</name>
    <name evidence="11" type="ORF">E8M01_34760</name>
</gene>
<dbReference type="Gene3D" id="1.25.60.10">
    <property type="entry name" value="MgtE N-terminal domain-like"/>
    <property type="match status" value="1"/>
</dbReference>
<dbReference type="OrthoDB" id="9790355at2"/>
<evidence type="ECO:0000313" key="11">
    <source>
        <dbReference type="EMBL" id="QCI68944.1"/>
    </source>
</evidence>
<keyword evidence="9" id="KW-0479">Metal-binding</keyword>
<comment type="similarity">
    <text evidence="2 9">Belongs to the SLC41A transporter family.</text>
</comment>